<evidence type="ECO:0000313" key="3">
    <source>
        <dbReference type="Proteomes" id="UP001482620"/>
    </source>
</evidence>
<protein>
    <submittedName>
        <fullName evidence="2">Uncharacterized protein</fullName>
    </submittedName>
</protein>
<reference evidence="2 3" key="1">
    <citation type="submission" date="2021-06" db="EMBL/GenBank/DDBJ databases">
        <authorList>
            <person name="Palmer J.M."/>
        </authorList>
    </citation>
    <scope>NUCLEOTIDE SEQUENCE [LARGE SCALE GENOMIC DNA]</scope>
    <source>
        <strain evidence="3">if_2019</strain>
        <tissue evidence="2">Muscle</tissue>
    </source>
</reference>
<accession>A0ABV0TUE3</accession>
<dbReference type="EMBL" id="JAHRIQ010047305">
    <property type="protein sequence ID" value="MEQ2236394.1"/>
    <property type="molecule type" value="Genomic_DNA"/>
</dbReference>
<name>A0ABV0TUE3_9TELE</name>
<evidence type="ECO:0000313" key="2">
    <source>
        <dbReference type="EMBL" id="MEQ2236394.1"/>
    </source>
</evidence>
<sequence length="118" mass="12524">MKARKGGRLWNALAQKAGKGSVQSAMLPRTFPAVSAPALSDSACLTVFTDHNTPQQPHLSIPVIPCTSHAHPCQWSTSQTANNTVPGLTRNPAAGINPGKQQPELLDRLPALVSCYTE</sequence>
<organism evidence="2 3">
    <name type="scientific">Ilyodon furcidens</name>
    <name type="common">goldbreast splitfin</name>
    <dbReference type="NCBI Taxonomy" id="33524"/>
    <lineage>
        <taxon>Eukaryota</taxon>
        <taxon>Metazoa</taxon>
        <taxon>Chordata</taxon>
        <taxon>Craniata</taxon>
        <taxon>Vertebrata</taxon>
        <taxon>Euteleostomi</taxon>
        <taxon>Actinopterygii</taxon>
        <taxon>Neopterygii</taxon>
        <taxon>Teleostei</taxon>
        <taxon>Neoteleostei</taxon>
        <taxon>Acanthomorphata</taxon>
        <taxon>Ovalentaria</taxon>
        <taxon>Atherinomorphae</taxon>
        <taxon>Cyprinodontiformes</taxon>
        <taxon>Goodeidae</taxon>
        <taxon>Ilyodon</taxon>
    </lineage>
</organism>
<gene>
    <name evidence="2" type="ORF">ILYODFUR_012335</name>
</gene>
<keyword evidence="3" id="KW-1185">Reference proteome</keyword>
<dbReference type="Proteomes" id="UP001482620">
    <property type="component" value="Unassembled WGS sequence"/>
</dbReference>
<comment type="caution">
    <text evidence="2">The sequence shown here is derived from an EMBL/GenBank/DDBJ whole genome shotgun (WGS) entry which is preliminary data.</text>
</comment>
<evidence type="ECO:0000256" key="1">
    <source>
        <dbReference type="SAM" id="MobiDB-lite"/>
    </source>
</evidence>
<feature type="region of interest" description="Disordered" evidence="1">
    <location>
        <begin position="81"/>
        <end position="102"/>
    </location>
</feature>
<proteinExistence type="predicted"/>